<feature type="compositionally biased region" description="Low complexity" evidence="1">
    <location>
        <begin position="8"/>
        <end position="29"/>
    </location>
</feature>
<evidence type="ECO:0000313" key="3">
    <source>
        <dbReference type="Proteomes" id="UP001056012"/>
    </source>
</evidence>
<evidence type="ECO:0000313" key="2">
    <source>
        <dbReference type="EMBL" id="USP81626.1"/>
    </source>
</evidence>
<feature type="compositionally biased region" description="Polar residues" evidence="1">
    <location>
        <begin position="686"/>
        <end position="725"/>
    </location>
</feature>
<dbReference type="AlphaFoldDB" id="A0A9Q8ZE49"/>
<feature type="compositionally biased region" description="Pro residues" evidence="1">
    <location>
        <begin position="1134"/>
        <end position="1147"/>
    </location>
</feature>
<feature type="compositionally biased region" description="Polar residues" evidence="1">
    <location>
        <begin position="755"/>
        <end position="770"/>
    </location>
</feature>
<keyword evidence="3" id="KW-1185">Reference proteome</keyword>
<feature type="compositionally biased region" description="Polar residues" evidence="1">
    <location>
        <begin position="608"/>
        <end position="624"/>
    </location>
</feature>
<feature type="compositionally biased region" description="Polar residues" evidence="1">
    <location>
        <begin position="521"/>
        <end position="541"/>
    </location>
</feature>
<proteinExistence type="predicted"/>
<feature type="compositionally biased region" description="Polar residues" evidence="1">
    <location>
        <begin position="878"/>
        <end position="891"/>
    </location>
</feature>
<dbReference type="Proteomes" id="UP001056012">
    <property type="component" value="Chromosome 7"/>
</dbReference>
<gene>
    <name evidence="2" type="ORF">yc1106_08900</name>
</gene>
<feature type="region of interest" description="Disordered" evidence="1">
    <location>
        <begin position="1242"/>
        <end position="1278"/>
    </location>
</feature>
<feature type="region of interest" description="Disordered" evidence="1">
    <location>
        <begin position="846"/>
        <end position="1023"/>
    </location>
</feature>
<protein>
    <submittedName>
        <fullName evidence="2">Uncharacterized protein</fullName>
    </submittedName>
</protein>
<feature type="compositionally biased region" description="Low complexity" evidence="1">
    <location>
        <begin position="740"/>
        <end position="751"/>
    </location>
</feature>
<feature type="region of interest" description="Disordered" evidence="1">
    <location>
        <begin position="1"/>
        <end position="36"/>
    </location>
</feature>
<accession>A0A9Q8ZE49</accession>
<dbReference type="OrthoDB" id="5382203at2759"/>
<name>A0A9Q8ZE49_CURCL</name>
<sequence>MSETAAMPSSRSSRTPSFSSERSPSLASSVTFQMPTTVRPPPAYIAASVASQTVTDHHNAQLRDDDADSDELQNAVFSDQALALLNAFLDHLLFAFLSSAKSPSLTAIRPAIQEVLKPRLAREAMEAADEELQGLLAGDDEDEFPAQDGKAIGAWDVEKVWKRTRLRIMVYTRLGELEDEDEERYVQQERGLSMDDDEDDEAGLVSWASAIFLTSVMEYIAEQLMLVSGSAAFARMESRIKKLTQQMDQHEEPPVIERLTIEEPDVEKIALNSALGRLWRTWRKRVRSPMMPITPIRRMRSASSYSSLPLRKPSRDTINTMHIEHEVLPEHQPTETEIAANIPLPIGENDINEIEVPGLAPTYEDEDDGLSTQTPMPQAQRPSSVIMPSQVTSAKKDKRPRPLSLPISQLPAFVVPTSPDETDGHSFHTFIEEDGANDEVHEITPEEQKPVNEIDASRAAFTAATGMGFRTTTPEPINDGEKKNPDGLDVTNDISPKSVGKVMSSKRMSIERPGPPGLVRTFSTRSSNRSASLKSPLQTPAVTPKASAHAEGKSYLDDDLSEEEVEKPQAIGVARTADNAVRSTSTTPEGSIREHNHHHPRGAYGEAQSRNATPTSAPSRNTSSPDDRSTVPDRPMAWKDGGRKPITHGEVTSSPTQHESPTSAPRRQDGLRSASLGSSLPALQEVESNTVQPTENAGSVRVTKSGSPPSDGSKRNSISATQDGSMQAPDRRLQRISTGESVPSQYSSSEKSPSDNISLKRGTSTSSSLKKQVVYPVVSSGRESVSSHRSRGLSGRMSEEDRAREFDSLIKGQDTVKFTLTPQNMRDLDASSNCCFILQFTNRKQELPPQQSGLPRTSSSSSTKGRTRSNDDKPYGNLPNTTAPRAKSSNGSHHKPSPSRKVVTRPLARDPKIESESMRDFADFIRSTGPSPGQEKPVQPFVNVSGGHTPKANNGSTSSLGRKLSTRRSSSANGPSPKARANMEPRSPAGPSLGNGDLIDFIRQGPPDAHNGQPRIPRSVAPFRTTVDSDQFDTMLDGHGNVESAYGSTASTLESKDSAQTINSRTGLIASPSVVQPAYSSTPQQLSGSMSASNAEPQVTRTRRRIKDPYAIDFSDEDEDEDEDEDQLTALPPSNAPQPPRQAPVQPPRQAAPRQESMMDFLNGMEPPSVSKPQPFMLSEETIAAARARVNASKSAPQNGYGTIQPAGSLNSDTARSNKPRLQARAPGTIARTGTSDLADFLMNSGPPEPVTRAPVKEEKKSRKFWRSKKEKTYGDMP</sequence>
<feature type="region of interest" description="Disordered" evidence="1">
    <location>
        <begin position="1074"/>
        <end position="1174"/>
    </location>
</feature>
<feature type="compositionally biased region" description="Polar residues" evidence="1">
    <location>
        <begin position="650"/>
        <end position="665"/>
    </location>
</feature>
<feature type="compositionally biased region" description="Acidic residues" evidence="1">
    <location>
        <begin position="1114"/>
        <end position="1127"/>
    </location>
</feature>
<evidence type="ECO:0000256" key="1">
    <source>
        <dbReference type="SAM" id="MobiDB-lite"/>
    </source>
</evidence>
<feature type="compositionally biased region" description="Basic and acidic residues" evidence="1">
    <location>
        <begin position="907"/>
        <end position="923"/>
    </location>
</feature>
<dbReference type="VEuPathDB" id="FungiDB:yc1106_08900"/>
<feature type="compositionally biased region" description="Polar residues" evidence="1">
    <location>
        <begin position="1192"/>
        <end position="1217"/>
    </location>
</feature>
<organism evidence="2 3">
    <name type="scientific">Curvularia clavata</name>
    <dbReference type="NCBI Taxonomy" id="95742"/>
    <lineage>
        <taxon>Eukaryota</taxon>
        <taxon>Fungi</taxon>
        <taxon>Dikarya</taxon>
        <taxon>Ascomycota</taxon>
        <taxon>Pezizomycotina</taxon>
        <taxon>Dothideomycetes</taxon>
        <taxon>Pleosporomycetidae</taxon>
        <taxon>Pleosporales</taxon>
        <taxon>Pleosporineae</taxon>
        <taxon>Pleosporaceae</taxon>
        <taxon>Curvularia</taxon>
    </lineage>
</organism>
<feature type="region of interest" description="Disordered" evidence="1">
    <location>
        <begin position="468"/>
        <end position="801"/>
    </location>
</feature>
<feature type="compositionally biased region" description="Basic and acidic residues" evidence="1">
    <location>
        <begin position="625"/>
        <end position="643"/>
    </location>
</feature>
<feature type="compositionally biased region" description="Polar residues" evidence="1">
    <location>
        <begin position="370"/>
        <end position="393"/>
    </location>
</feature>
<feature type="compositionally biased region" description="Polar residues" evidence="1">
    <location>
        <begin position="951"/>
        <end position="960"/>
    </location>
</feature>
<feature type="compositionally biased region" description="Polar residues" evidence="1">
    <location>
        <begin position="1078"/>
        <end position="1100"/>
    </location>
</feature>
<dbReference type="EMBL" id="CP089280">
    <property type="protein sequence ID" value="USP81626.1"/>
    <property type="molecule type" value="Genomic_DNA"/>
</dbReference>
<feature type="compositionally biased region" description="Polar residues" evidence="1">
    <location>
        <begin position="846"/>
        <end position="855"/>
    </location>
</feature>
<reference evidence="2" key="1">
    <citation type="submission" date="2021-12" db="EMBL/GenBank/DDBJ databases">
        <title>Curvularia clavata genome.</title>
        <authorList>
            <person name="Cao Y."/>
        </authorList>
    </citation>
    <scope>NUCLEOTIDE SEQUENCE</scope>
    <source>
        <strain evidence="2">Yc1106</strain>
    </source>
</reference>
<feature type="region of interest" description="Disordered" evidence="1">
    <location>
        <begin position="361"/>
        <end position="404"/>
    </location>
</feature>
<feature type="region of interest" description="Disordered" evidence="1">
    <location>
        <begin position="1190"/>
        <end position="1228"/>
    </location>
</feature>